<evidence type="ECO:0000256" key="1">
    <source>
        <dbReference type="ARBA" id="ARBA00004304"/>
    </source>
</evidence>
<evidence type="ECO:0000256" key="7">
    <source>
        <dbReference type="ARBA" id="ARBA00022448"/>
    </source>
</evidence>
<evidence type="ECO:0000256" key="13">
    <source>
        <dbReference type="ARBA" id="ARBA00023034"/>
    </source>
</evidence>
<dbReference type="Pfam" id="PF09451">
    <property type="entry name" value="ATG27"/>
    <property type="match status" value="1"/>
</dbReference>
<evidence type="ECO:0000256" key="17">
    <source>
        <dbReference type="ARBA" id="ARBA00023329"/>
    </source>
</evidence>
<evidence type="ECO:0000256" key="12">
    <source>
        <dbReference type="ARBA" id="ARBA00023006"/>
    </source>
</evidence>
<dbReference type="AlphaFoldDB" id="A0A139IVI4"/>
<feature type="domain" description="MRH" evidence="21">
    <location>
        <begin position="22"/>
        <end position="239"/>
    </location>
</feature>
<evidence type="ECO:0000256" key="4">
    <source>
        <dbReference type="ARBA" id="ARBA00004614"/>
    </source>
</evidence>
<evidence type="ECO:0000256" key="3">
    <source>
        <dbReference type="ARBA" id="ARBA00004472"/>
    </source>
</evidence>
<evidence type="ECO:0000313" key="23">
    <source>
        <dbReference type="Proteomes" id="UP000073492"/>
    </source>
</evidence>
<evidence type="ECO:0000256" key="20">
    <source>
        <dbReference type="SAM" id="SignalP"/>
    </source>
</evidence>
<gene>
    <name evidence="22" type="ORF">AC579_2298</name>
</gene>
<evidence type="ECO:0000256" key="9">
    <source>
        <dbReference type="ARBA" id="ARBA00022729"/>
    </source>
</evidence>
<dbReference type="GO" id="GO:0000139">
    <property type="term" value="C:Golgi membrane"/>
    <property type="evidence" value="ECO:0007669"/>
    <property type="project" value="UniProtKB-SubCell"/>
</dbReference>
<keyword evidence="9 20" id="KW-0732">Signal</keyword>
<evidence type="ECO:0000256" key="2">
    <source>
        <dbReference type="ARBA" id="ARBA00004358"/>
    </source>
</evidence>
<dbReference type="GO" id="GO:0015031">
    <property type="term" value="P:protein transport"/>
    <property type="evidence" value="ECO:0007669"/>
    <property type="project" value="UniProtKB-KW"/>
</dbReference>
<dbReference type="PROSITE" id="PS51914">
    <property type="entry name" value="MRH"/>
    <property type="match status" value="1"/>
</dbReference>
<dbReference type="InterPro" id="IPR018939">
    <property type="entry name" value="Autophagy-rel_prot_27"/>
</dbReference>
<dbReference type="GO" id="GO:0006914">
    <property type="term" value="P:autophagy"/>
    <property type="evidence" value="ECO:0007669"/>
    <property type="project" value="UniProtKB-KW"/>
</dbReference>
<name>A0A139IVI4_9PEZI</name>
<dbReference type="EMBL" id="LFZO01000006">
    <property type="protein sequence ID" value="KXT18566.1"/>
    <property type="molecule type" value="Genomic_DNA"/>
</dbReference>
<keyword evidence="8 19" id="KW-0812">Transmembrane</keyword>
<feature type="region of interest" description="Disordered" evidence="18">
    <location>
        <begin position="186"/>
        <end position="206"/>
    </location>
</feature>
<accession>A0A139IVI4</accession>
<proteinExistence type="inferred from homology"/>
<dbReference type="GO" id="GO:0030659">
    <property type="term" value="C:cytoplasmic vesicle membrane"/>
    <property type="evidence" value="ECO:0007669"/>
    <property type="project" value="UniProtKB-SubCell"/>
</dbReference>
<dbReference type="GO" id="GO:0034045">
    <property type="term" value="C:phagophore assembly site membrane"/>
    <property type="evidence" value="ECO:0007669"/>
    <property type="project" value="UniProtKB-SubCell"/>
</dbReference>
<dbReference type="PANTHER" id="PTHR15071">
    <property type="entry name" value="MANNOSE-6-PHOSPHATE RECEPTOR FAMILY MEMBER"/>
    <property type="match status" value="1"/>
</dbReference>
<evidence type="ECO:0000259" key="21">
    <source>
        <dbReference type="PROSITE" id="PS51914"/>
    </source>
</evidence>
<evidence type="ECO:0000256" key="8">
    <source>
        <dbReference type="ARBA" id="ARBA00022692"/>
    </source>
</evidence>
<dbReference type="Gene3D" id="2.70.130.10">
    <property type="entry name" value="Mannose-6-phosphate receptor binding domain"/>
    <property type="match status" value="1"/>
</dbReference>
<keyword evidence="17" id="KW-0968">Cytoplasmic vesicle</keyword>
<evidence type="ECO:0000256" key="14">
    <source>
        <dbReference type="ARBA" id="ARBA00023128"/>
    </source>
</evidence>
<feature type="signal peptide" evidence="20">
    <location>
        <begin position="1"/>
        <end position="19"/>
    </location>
</feature>
<evidence type="ECO:0000313" key="22">
    <source>
        <dbReference type="EMBL" id="KXT18566.1"/>
    </source>
</evidence>
<feature type="chain" id="PRO_5007297770" description="Autophagy-related protein 27" evidence="20">
    <location>
        <begin position="20"/>
        <end position="327"/>
    </location>
</feature>
<evidence type="ECO:0000256" key="15">
    <source>
        <dbReference type="ARBA" id="ARBA00023136"/>
    </source>
</evidence>
<comment type="caution">
    <text evidence="22">The sequence shown here is derived from an EMBL/GenBank/DDBJ whole genome shotgun (WGS) entry which is preliminary data.</text>
</comment>
<dbReference type="InterPro" id="IPR044865">
    <property type="entry name" value="MRH_dom"/>
</dbReference>
<protein>
    <recommendedName>
        <fullName evidence="6">Autophagy-related protein 27</fullName>
    </recommendedName>
</protein>
<dbReference type="InterPro" id="IPR009011">
    <property type="entry name" value="Man6P_isomerase_rcpt-bd_dom_sf"/>
</dbReference>
<keyword evidence="7" id="KW-0813">Transport</keyword>
<reference evidence="22 23" key="1">
    <citation type="submission" date="2015-07" db="EMBL/GenBank/DDBJ databases">
        <title>Comparative genomics of the Sigatoka disease complex on banana suggests a link between parallel evolutionary changes in Pseudocercospora fijiensis and Pseudocercospora eumusae and increased virulence on the banana host.</title>
        <authorList>
            <person name="Chang T.-C."/>
            <person name="Salvucci A."/>
            <person name="Crous P.W."/>
            <person name="Stergiopoulos I."/>
        </authorList>
    </citation>
    <scope>NUCLEOTIDE SEQUENCE [LARGE SCALE GENOMIC DNA]</scope>
    <source>
        <strain evidence="22 23">CBS 116634</strain>
    </source>
</reference>
<dbReference type="Proteomes" id="UP000073492">
    <property type="component" value="Unassembled WGS sequence"/>
</dbReference>
<evidence type="ECO:0000256" key="11">
    <source>
        <dbReference type="ARBA" id="ARBA00022989"/>
    </source>
</evidence>
<evidence type="ECO:0000256" key="18">
    <source>
        <dbReference type="SAM" id="MobiDB-lite"/>
    </source>
</evidence>
<keyword evidence="10" id="KW-0653">Protein transport</keyword>
<keyword evidence="13" id="KW-0333">Golgi apparatus</keyword>
<dbReference type="GO" id="GO:0031966">
    <property type="term" value="C:mitochondrial membrane"/>
    <property type="evidence" value="ECO:0007669"/>
    <property type="project" value="UniProtKB-SubCell"/>
</dbReference>
<dbReference type="PANTHER" id="PTHR15071:SF13">
    <property type="entry name" value="AUTOPHAGY-RELATED PROTEIN 27"/>
    <property type="match status" value="1"/>
</dbReference>
<keyword evidence="23" id="KW-1185">Reference proteome</keyword>
<evidence type="ECO:0000256" key="10">
    <source>
        <dbReference type="ARBA" id="ARBA00022927"/>
    </source>
</evidence>
<keyword evidence="16" id="KW-1015">Disulfide bond</keyword>
<dbReference type="STRING" id="113226.A0A139IVI4"/>
<comment type="subcellular location">
    <subcellularLocation>
        <location evidence="2">Cytoplasmic vesicle membrane</location>
        <topology evidence="2">Single-pass type I membrane protein</topology>
    </subcellularLocation>
    <subcellularLocation>
        <location evidence="4">Golgi apparatus membrane</location>
        <topology evidence="4">Single-pass type I membrane protein</topology>
    </subcellularLocation>
    <subcellularLocation>
        <location evidence="1">Mitochondrion membrane</location>
        <topology evidence="1">Single-pass membrane protein</topology>
    </subcellularLocation>
    <subcellularLocation>
        <location evidence="3">Preautophagosomal structure membrane</location>
        <topology evidence="3">Single-pass type I membrane protein</topology>
    </subcellularLocation>
</comment>
<comment type="similarity">
    <text evidence="5">Belongs to the ATG27 family.</text>
</comment>
<feature type="compositionally biased region" description="Basic and acidic residues" evidence="18">
    <location>
        <begin position="189"/>
        <end position="206"/>
    </location>
</feature>
<evidence type="ECO:0000256" key="19">
    <source>
        <dbReference type="SAM" id="Phobius"/>
    </source>
</evidence>
<evidence type="ECO:0000256" key="6">
    <source>
        <dbReference type="ARBA" id="ARBA00013776"/>
    </source>
</evidence>
<feature type="transmembrane region" description="Helical" evidence="19">
    <location>
        <begin position="252"/>
        <end position="276"/>
    </location>
</feature>
<keyword evidence="12" id="KW-0072">Autophagy</keyword>
<dbReference type="OrthoDB" id="29460at2759"/>
<evidence type="ECO:0000256" key="16">
    <source>
        <dbReference type="ARBA" id="ARBA00023157"/>
    </source>
</evidence>
<keyword evidence="14" id="KW-0496">Mitochondrion</keyword>
<keyword evidence="11 19" id="KW-1133">Transmembrane helix</keyword>
<organism evidence="22 23">
    <name type="scientific">Pseudocercospora musae</name>
    <dbReference type="NCBI Taxonomy" id="113226"/>
    <lineage>
        <taxon>Eukaryota</taxon>
        <taxon>Fungi</taxon>
        <taxon>Dikarya</taxon>
        <taxon>Ascomycota</taxon>
        <taxon>Pezizomycotina</taxon>
        <taxon>Dothideomycetes</taxon>
        <taxon>Dothideomycetidae</taxon>
        <taxon>Mycosphaerellales</taxon>
        <taxon>Mycosphaerellaceae</taxon>
        <taxon>Pseudocercospora</taxon>
    </lineage>
</organism>
<evidence type="ECO:0000256" key="5">
    <source>
        <dbReference type="ARBA" id="ARBA00005363"/>
    </source>
</evidence>
<keyword evidence="15 19" id="KW-0472">Membrane</keyword>
<sequence>MPSFSLLSALSLLPAAISAVTLDCKRVRADEASFNFEPLGGPKAVHLLDRRPPSISNTTFTIDLCKPLEKDKNIKSDLQCPSGTRVCGIEKDYNDETPDGFTRKVIPIAGQYTLGDGRHLDPKFTRLKDSASTDDSTKEGVRIELQGGMYEKEPHKAIVTMICDKEWEGTEGFGKDPKMMGFDAHSAMSKREDEKNGDEKEEPLPDLDKGKALQYVSFKLEKDVRVLRLDWKTKYACEGEAAKSPSSSKGGWGFFTWFLIIVFLLIAAYIIFGSWLNYNRYGARGWDLIPHGDAIRDIPYIVKDWTSSVSDRMRSGGSRGGYSAVSL</sequence>